<name>A0A923I3T2_9BURK</name>
<dbReference type="PRINTS" id="PR00080">
    <property type="entry name" value="SDRFAMILY"/>
</dbReference>
<evidence type="ECO:0000256" key="1">
    <source>
        <dbReference type="ARBA" id="ARBA00006484"/>
    </source>
</evidence>
<dbReference type="CDD" id="cd05233">
    <property type="entry name" value="SDR_c"/>
    <property type="match status" value="1"/>
</dbReference>
<dbReference type="InterPro" id="IPR050259">
    <property type="entry name" value="SDR"/>
</dbReference>
<dbReference type="InterPro" id="IPR002347">
    <property type="entry name" value="SDR_fam"/>
</dbReference>
<keyword evidence="4" id="KW-1185">Reference proteome</keyword>
<dbReference type="SUPFAM" id="SSF51735">
    <property type="entry name" value="NAD(P)-binding Rossmann-fold domains"/>
    <property type="match status" value="1"/>
</dbReference>
<evidence type="ECO:0000256" key="2">
    <source>
        <dbReference type="RuleBase" id="RU000363"/>
    </source>
</evidence>
<gene>
    <name evidence="3" type="ORF">H8K47_09160</name>
</gene>
<dbReference type="RefSeq" id="WP_186881108.1">
    <property type="nucleotide sequence ID" value="NZ_JACOGG010000008.1"/>
</dbReference>
<dbReference type="GO" id="GO:0032787">
    <property type="term" value="P:monocarboxylic acid metabolic process"/>
    <property type="evidence" value="ECO:0007669"/>
    <property type="project" value="UniProtKB-ARBA"/>
</dbReference>
<dbReference type="Proteomes" id="UP000612361">
    <property type="component" value="Unassembled WGS sequence"/>
</dbReference>
<comment type="caution">
    <text evidence="3">The sequence shown here is derived from an EMBL/GenBank/DDBJ whole genome shotgun (WGS) entry which is preliminary data.</text>
</comment>
<protein>
    <submittedName>
        <fullName evidence="3">SDR family NAD(P)-dependent oxidoreductase</fullName>
    </submittedName>
</protein>
<evidence type="ECO:0000313" key="3">
    <source>
        <dbReference type="EMBL" id="MBC3935529.1"/>
    </source>
</evidence>
<evidence type="ECO:0000313" key="4">
    <source>
        <dbReference type="Proteomes" id="UP000612361"/>
    </source>
</evidence>
<sequence length="267" mass="27601">MKPVEVSTAGSLAGKHALITGGSRGIGRAISLALAQAGVRVTIAARNDAGLRQCASDIATLTGQNVYTVQMDVCSAESVAAGVDAAVNAQGAVDILINNAGQAASAPVLGTDQQLWQNMLDVNLSSAFLCSQQVLPSMMEGGWGRIVNIASTAGLKAYPYVSAYVAAKHGLIGYTRAVALEIARSGVTVNAVCPGFTDTAIVDAAIHNIVEKTGRSAEQARDSLAQHNPQRRLIQPEEVARCVLWLCEPAASAMTGQSITVAGGEWM</sequence>
<dbReference type="PANTHER" id="PTHR42879:SF2">
    <property type="entry name" value="3-OXOACYL-[ACYL-CARRIER-PROTEIN] REDUCTASE FABG"/>
    <property type="match status" value="1"/>
</dbReference>
<dbReference type="AlphaFoldDB" id="A0A923I3T2"/>
<comment type="similarity">
    <text evidence="1 2">Belongs to the short-chain dehydrogenases/reductases (SDR) family.</text>
</comment>
<dbReference type="InterPro" id="IPR020904">
    <property type="entry name" value="Sc_DH/Rdtase_CS"/>
</dbReference>
<dbReference type="PRINTS" id="PR00081">
    <property type="entry name" value="GDHRDH"/>
</dbReference>
<dbReference type="InterPro" id="IPR036291">
    <property type="entry name" value="NAD(P)-bd_dom_sf"/>
</dbReference>
<accession>A0A923I3T2</accession>
<organism evidence="3 4">
    <name type="scientific">Undibacterium rugosum</name>
    <dbReference type="NCBI Taxonomy" id="2762291"/>
    <lineage>
        <taxon>Bacteria</taxon>
        <taxon>Pseudomonadati</taxon>
        <taxon>Pseudomonadota</taxon>
        <taxon>Betaproteobacteria</taxon>
        <taxon>Burkholderiales</taxon>
        <taxon>Oxalobacteraceae</taxon>
        <taxon>Undibacterium</taxon>
    </lineage>
</organism>
<dbReference type="Pfam" id="PF00106">
    <property type="entry name" value="adh_short"/>
    <property type="match status" value="1"/>
</dbReference>
<dbReference type="FunFam" id="3.40.50.720:FF:000084">
    <property type="entry name" value="Short-chain dehydrogenase reductase"/>
    <property type="match status" value="1"/>
</dbReference>
<dbReference type="PROSITE" id="PS00061">
    <property type="entry name" value="ADH_SHORT"/>
    <property type="match status" value="1"/>
</dbReference>
<dbReference type="Gene3D" id="3.40.50.720">
    <property type="entry name" value="NAD(P)-binding Rossmann-like Domain"/>
    <property type="match status" value="1"/>
</dbReference>
<proteinExistence type="inferred from homology"/>
<reference evidence="3" key="1">
    <citation type="submission" date="2020-08" db="EMBL/GenBank/DDBJ databases">
        <title>Novel species isolated from subtropical streams in China.</title>
        <authorList>
            <person name="Lu H."/>
        </authorList>
    </citation>
    <scope>NUCLEOTIDE SEQUENCE</scope>
    <source>
        <strain evidence="3">CY7W</strain>
    </source>
</reference>
<dbReference type="EMBL" id="JACOGG010000008">
    <property type="protein sequence ID" value="MBC3935529.1"/>
    <property type="molecule type" value="Genomic_DNA"/>
</dbReference>
<dbReference type="PANTHER" id="PTHR42879">
    <property type="entry name" value="3-OXOACYL-(ACYL-CARRIER-PROTEIN) REDUCTASE"/>
    <property type="match status" value="1"/>
</dbReference>